<feature type="transmembrane region" description="Helical" evidence="1">
    <location>
        <begin position="20"/>
        <end position="39"/>
    </location>
</feature>
<comment type="caution">
    <text evidence="2">The sequence shown here is derived from an EMBL/GenBank/DDBJ whole genome shotgun (WGS) entry which is preliminary data.</text>
</comment>
<evidence type="ECO:0000313" key="2">
    <source>
        <dbReference type="EMBL" id="GFZ83259.1"/>
    </source>
</evidence>
<proteinExistence type="predicted"/>
<sequence>MSFLYMPFLYFPQDKSEYLPAVIIMVIVFVLAIGTLYLFTKKSRKEAEKIEEQYKDKF</sequence>
<gene>
    <name evidence="2" type="ORF">GCM10010978_24830</name>
</gene>
<evidence type="ECO:0000256" key="1">
    <source>
        <dbReference type="SAM" id="Phobius"/>
    </source>
</evidence>
<reference evidence="2" key="1">
    <citation type="journal article" date="2014" name="Int. J. Syst. Evol. Microbiol.">
        <title>Complete genome sequence of Corynebacterium casei LMG S-19264T (=DSM 44701T), isolated from a smear-ripened cheese.</title>
        <authorList>
            <consortium name="US DOE Joint Genome Institute (JGI-PGF)"/>
            <person name="Walter F."/>
            <person name="Albersmeier A."/>
            <person name="Kalinowski J."/>
            <person name="Ruckert C."/>
        </authorList>
    </citation>
    <scope>NUCLEOTIDE SEQUENCE</scope>
    <source>
        <strain evidence="2">CGMCC 1.12360</strain>
    </source>
</reference>
<dbReference type="EMBL" id="BMEV01000052">
    <property type="protein sequence ID" value="GFZ83259.1"/>
    <property type="molecule type" value="Genomic_DNA"/>
</dbReference>
<evidence type="ECO:0000313" key="3">
    <source>
        <dbReference type="Proteomes" id="UP000602050"/>
    </source>
</evidence>
<dbReference type="Proteomes" id="UP000602050">
    <property type="component" value="Unassembled WGS sequence"/>
</dbReference>
<keyword evidence="1" id="KW-0812">Transmembrane</keyword>
<keyword evidence="3" id="KW-1185">Reference proteome</keyword>
<organism evidence="2 3">
    <name type="scientific">Compostibacillus humi</name>
    <dbReference type="NCBI Taxonomy" id="1245525"/>
    <lineage>
        <taxon>Bacteria</taxon>
        <taxon>Bacillati</taxon>
        <taxon>Bacillota</taxon>
        <taxon>Bacilli</taxon>
        <taxon>Bacillales</taxon>
        <taxon>Bacillaceae</taxon>
        <taxon>Compostibacillus</taxon>
    </lineage>
</organism>
<keyword evidence="1" id="KW-1133">Transmembrane helix</keyword>
<dbReference type="AlphaFoldDB" id="A0A8J2XFJ4"/>
<name>A0A8J2XFJ4_9BACI</name>
<accession>A0A8J2XFJ4</accession>
<reference evidence="2" key="2">
    <citation type="submission" date="2020-09" db="EMBL/GenBank/DDBJ databases">
        <authorList>
            <person name="Sun Q."/>
            <person name="Zhou Y."/>
        </authorList>
    </citation>
    <scope>NUCLEOTIDE SEQUENCE</scope>
    <source>
        <strain evidence="2">CGMCC 1.12360</strain>
    </source>
</reference>
<keyword evidence="1" id="KW-0472">Membrane</keyword>
<protein>
    <submittedName>
        <fullName evidence="2">Uncharacterized protein</fullName>
    </submittedName>
</protein>